<feature type="region of interest" description="Disordered" evidence="2">
    <location>
        <begin position="288"/>
        <end position="314"/>
    </location>
</feature>
<keyword evidence="3" id="KW-0812">Transmembrane</keyword>
<feature type="coiled-coil region" evidence="1">
    <location>
        <begin position="156"/>
        <end position="231"/>
    </location>
</feature>
<keyword evidence="3" id="KW-0472">Membrane</keyword>
<keyword evidence="1" id="KW-0175">Coiled coil</keyword>
<organism evidence="4">
    <name type="scientific">Symploca sp. SIO1C4</name>
    <dbReference type="NCBI Taxonomy" id="2607765"/>
    <lineage>
        <taxon>Bacteria</taxon>
        <taxon>Bacillati</taxon>
        <taxon>Cyanobacteriota</taxon>
        <taxon>Cyanophyceae</taxon>
        <taxon>Coleofasciculales</taxon>
        <taxon>Coleofasciculaceae</taxon>
        <taxon>Symploca</taxon>
    </lineage>
</organism>
<evidence type="ECO:0000313" key="4">
    <source>
        <dbReference type="EMBL" id="NER29766.1"/>
    </source>
</evidence>
<feature type="non-terminal residue" evidence="4">
    <location>
        <position position="314"/>
    </location>
</feature>
<evidence type="ECO:0000256" key="1">
    <source>
        <dbReference type="SAM" id="Coils"/>
    </source>
</evidence>
<evidence type="ECO:0000256" key="2">
    <source>
        <dbReference type="SAM" id="MobiDB-lite"/>
    </source>
</evidence>
<proteinExistence type="predicted"/>
<keyword evidence="3" id="KW-1133">Transmembrane helix</keyword>
<feature type="transmembrane region" description="Helical" evidence="3">
    <location>
        <begin position="28"/>
        <end position="47"/>
    </location>
</feature>
<comment type="caution">
    <text evidence="4">The sequence shown here is derived from an EMBL/GenBank/DDBJ whole genome shotgun (WGS) entry which is preliminary data.</text>
</comment>
<name>A0A6B3N817_9CYAN</name>
<accession>A0A6B3N817</accession>
<dbReference type="EMBL" id="JAAHFQ010000426">
    <property type="protein sequence ID" value="NER29766.1"/>
    <property type="molecule type" value="Genomic_DNA"/>
</dbReference>
<sequence length="314" mass="34893">MITESIAASNPSSKSLQSAESQRRWMRYLSLGIIMNAAIWGITLVHLEVSKPNYSSKWTYSLPGARSYTRINIPNLGAASSEVDSPYSDRSQDPREKYKFIAESRLVIEQSAAELDMGISEFGKPKIQAVDNTTMMNFEISGTSPQEAQSKAFALSKAFENRLEQLRIQEIQEENEPIKKAVESALSNLKAAERLLAQHKAKTGLSSAQQVSQVSENLENLRREEIQLSAQQQQTTASLQELSSNLDTSAKQVSDAFILKSDQLFQQHLQDYSEASSQLEILRPTYGPNHPAVVRESAKQKGAKAAILERSQSL</sequence>
<protein>
    <submittedName>
        <fullName evidence="4">Uncharacterized protein</fullName>
    </submittedName>
</protein>
<evidence type="ECO:0000256" key="3">
    <source>
        <dbReference type="SAM" id="Phobius"/>
    </source>
</evidence>
<dbReference type="AlphaFoldDB" id="A0A6B3N817"/>
<gene>
    <name evidence="4" type="ORF">F6J89_19650</name>
</gene>
<reference evidence="4" key="1">
    <citation type="submission" date="2019-11" db="EMBL/GenBank/DDBJ databases">
        <title>Genomic insights into an expanded diversity of filamentous marine cyanobacteria reveals the extraordinary biosynthetic potential of Moorea and Okeania.</title>
        <authorList>
            <person name="Ferreira Leao T."/>
            <person name="Wang M."/>
            <person name="Moss N."/>
            <person name="Da Silva R."/>
            <person name="Sanders J."/>
            <person name="Nurk S."/>
            <person name="Gurevich A."/>
            <person name="Humphrey G."/>
            <person name="Reher R."/>
            <person name="Zhu Q."/>
            <person name="Belda-Ferre P."/>
            <person name="Glukhov E."/>
            <person name="Rex R."/>
            <person name="Dorrestein P.C."/>
            <person name="Knight R."/>
            <person name="Pevzner P."/>
            <person name="Gerwick W.H."/>
            <person name="Gerwick L."/>
        </authorList>
    </citation>
    <scope>NUCLEOTIDE SEQUENCE</scope>
    <source>
        <strain evidence="4">SIO1C4</strain>
    </source>
</reference>